<evidence type="ECO:0000256" key="1">
    <source>
        <dbReference type="SAM" id="Phobius"/>
    </source>
</evidence>
<comment type="caution">
    <text evidence="2">The sequence shown here is derived from an EMBL/GenBank/DDBJ whole genome shotgun (WGS) entry which is preliminary data.</text>
</comment>
<dbReference type="AlphaFoldDB" id="A0A6V7R787"/>
<feature type="transmembrane region" description="Helical" evidence="1">
    <location>
        <begin position="85"/>
        <end position="103"/>
    </location>
</feature>
<reference evidence="2 3" key="1">
    <citation type="submission" date="2020-07" db="EMBL/GenBank/DDBJ databases">
        <authorList>
            <person name="Criscuolo A."/>
        </authorList>
    </citation>
    <scope>NUCLEOTIDE SEQUENCE [LARGE SCALE GENOMIC DNA]</scope>
    <source>
        <strain evidence="3">CIP 111030</strain>
    </source>
</reference>
<accession>A0A6V7R787</accession>
<dbReference type="InterPro" id="IPR012651">
    <property type="entry name" value="Thia_Transptr_ThiT"/>
</dbReference>
<dbReference type="RefSeq" id="WP_186085493.1">
    <property type="nucleotide sequence ID" value="NZ_BMDB01000001.1"/>
</dbReference>
<feature type="transmembrane region" description="Helical" evidence="1">
    <location>
        <begin position="7"/>
        <end position="27"/>
    </location>
</feature>
<evidence type="ECO:0000313" key="2">
    <source>
        <dbReference type="EMBL" id="CAD2072894.1"/>
    </source>
</evidence>
<dbReference type="GO" id="GO:0015234">
    <property type="term" value="F:thiamine transmembrane transporter activity"/>
    <property type="evidence" value="ECO:0007669"/>
    <property type="project" value="InterPro"/>
</dbReference>
<feature type="transmembrane region" description="Helical" evidence="1">
    <location>
        <begin position="144"/>
        <end position="171"/>
    </location>
</feature>
<sequence>MTASRQRLIVMMEIAILAALSMGLDFIDSSFRIGPYSFSFSMVPILILAIRRGVGAGVLGGLIWALLQMALGDAAAWFFHPVQVLLDYPLAFMALGLAGFASKNPTLTNIIIFSTLAVFVRYMVFHFLSGMVFFGMYAPEGQPAWLYSAIVNGSTGIINLVICVIVMVLLYKAARVIFIPKEASI</sequence>
<keyword evidence="1" id="KW-0472">Membrane</keyword>
<feature type="transmembrane region" description="Helical" evidence="1">
    <location>
        <begin position="110"/>
        <end position="138"/>
    </location>
</feature>
<name>A0A6V7R787_9BACL</name>
<dbReference type="EMBL" id="CAJEWE010000006">
    <property type="protein sequence ID" value="CAD2072894.1"/>
    <property type="molecule type" value="Genomic_DNA"/>
</dbReference>
<dbReference type="NCBIfam" id="TIGR02357">
    <property type="entry name" value="ECF_ThiT_YuaJ"/>
    <property type="match status" value="1"/>
</dbReference>
<protein>
    <submittedName>
        <fullName evidence="2">Thiamine transporter ThiT</fullName>
    </submittedName>
</protein>
<keyword evidence="1" id="KW-1133">Transmembrane helix</keyword>
<dbReference type="GO" id="GO:0005886">
    <property type="term" value="C:plasma membrane"/>
    <property type="evidence" value="ECO:0007669"/>
    <property type="project" value="InterPro"/>
</dbReference>
<dbReference type="Pfam" id="PF09515">
    <property type="entry name" value="Thia_YuaJ"/>
    <property type="match status" value="1"/>
</dbReference>
<feature type="transmembrane region" description="Helical" evidence="1">
    <location>
        <begin position="33"/>
        <end position="50"/>
    </location>
</feature>
<evidence type="ECO:0000313" key="3">
    <source>
        <dbReference type="Proteomes" id="UP000521032"/>
    </source>
</evidence>
<proteinExistence type="predicted"/>
<gene>
    <name evidence="2" type="primary">thiT</name>
    <name evidence="2" type="ORF">JEOSCH030_00477</name>
</gene>
<organism evidence="2 3">
    <name type="scientific">Phocicoccus schoeneichii</name>
    <dbReference type="NCBI Taxonomy" id="1812261"/>
    <lineage>
        <taxon>Bacteria</taxon>
        <taxon>Bacillati</taxon>
        <taxon>Bacillota</taxon>
        <taxon>Bacilli</taxon>
        <taxon>Bacillales</taxon>
        <taxon>Salinicoccaceae</taxon>
        <taxon>Phocicoccus</taxon>
    </lineage>
</organism>
<keyword evidence="3" id="KW-1185">Reference proteome</keyword>
<dbReference type="Gene3D" id="1.10.1760.20">
    <property type="match status" value="1"/>
</dbReference>
<dbReference type="Proteomes" id="UP000521032">
    <property type="component" value="Unassembled WGS sequence"/>
</dbReference>
<feature type="transmembrane region" description="Helical" evidence="1">
    <location>
        <begin position="57"/>
        <end position="79"/>
    </location>
</feature>
<keyword evidence="1" id="KW-0812">Transmembrane</keyword>